<reference evidence="1" key="1">
    <citation type="submission" date="2020-04" db="EMBL/GenBank/DDBJ databases">
        <authorList>
            <person name="Chiriac C."/>
            <person name="Salcher M."/>
            <person name="Ghai R."/>
            <person name="Kavagutti S V."/>
        </authorList>
    </citation>
    <scope>NUCLEOTIDE SEQUENCE</scope>
</reference>
<name>A0A6J5L547_9CAUD</name>
<organism evidence="1">
    <name type="scientific">uncultured Caudovirales phage</name>
    <dbReference type="NCBI Taxonomy" id="2100421"/>
    <lineage>
        <taxon>Viruses</taxon>
        <taxon>Duplodnaviria</taxon>
        <taxon>Heunggongvirae</taxon>
        <taxon>Uroviricota</taxon>
        <taxon>Caudoviricetes</taxon>
        <taxon>Peduoviridae</taxon>
        <taxon>Maltschvirus</taxon>
        <taxon>Maltschvirus maltsch</taxon>
    </lineage>
</organism>
<accession>A0A6J5L547</accession>
<proteinExistence type="predicted"/>
<sequence>MIATTKELELITKLATSCYQGDDENPTGILWAECEIESKEEGGVLSSLIKKGLAGFQKNPKEDGANRDYVWLTDAGVELYKSPLNFLKASI</sequence>
<gene>
    <name evidence="1" type="ORF">UFOVP77_45</name>
</gene>
<evidence type="ECO:0000313" key="1">
    <source>
        <dbReference type="EMBL" id="CAB4127039.1"/>
    </source>
</evidence>
<dbReference type="EMBL" id="LR796206">
    <property type="protein sequence ID" value="CAB4127039.1"/>
    <property type="molecule type" value="Genomic_DNA"/>
</dbReference>
<protein>
    <submittedName>
        <fullName evidence="1">Uncharacterized protein</fullName>
    </submittedName>
</protein>